<dbReference type="InterPro" id="IPR050329">
    <property type="entry name" value="GLI_C2H2-zinc-finger"/>
</dbReference>
<evidence type="ECO:0000256" key="3">
    <source>
        <dbReference type="ARBA" id="ARBA00022771"/>
    </source>
</evidence>
<dbReference type="SUPFAM" id="SSF57667">
    <property type="entry name" value="beta-beta-alpha zinc fingers"/>
    <property type="match status" value="2"/>
</dbReference>
<evidence type="ECO:0000256" key="1">
    <source>
        <dbReference type="ARBA" id="ARBA00022723"/>
    </source>
</evidence>
<feature type="region of interest" description="Disordered" evidence="6">
    <location>
        <begin position="108"/>
        <end position="136"/>
    </location>
</feature>
<reference evidence="8" key="1">
    <citation type="submission" date="2020-11" db="EMBL/GenBank/DDBJ databases">
        <authorList>
            <person name="Tran Van P."/>
        </authorList>
    </citation>
    <scope>NUCLEOTIDE SEQUENCE</scope>
</reference>
<keyword evidence="2" id="KW-0677">Repeat</keyword>
<evidence type="ECO:0000313" key="9">
    <source>
        <dbReference type="Proteomes" id="UP000759131"/>
    </source>
</evidence>
<dbReference type="GO" id="GO:0005634">
    <property type="term" value="C:nucleus"/>
    <property type="evidence" value="ECO:0007669"/>
    <property type="project" value="UniProtKB-ARBA"/>
</dbReference>
<feature type="domain" description="C2H2-type" evidence="7">
    <location>
        <begin position="56"/>
        <end position="85"/>
    </location>
</feature>
<dbReference type="PROSITE" id="PS50157">
    <property type="entry name" value="ZINC_FINGER_C2H2_2"/>
    <property type="match status" value="4"/>
</dbReference>
<gene>
    <name evidence="8" type="ORF">OSB1V03_LOCUS9016</name>
</gene>
<dbReference type="Gene3D" id="3.30.160.60">
    <property type="entry name" value="Classic Zinc Finger"/>
    <property type="match status" value="4"/>
</dbReference>
<dbReference type="OrthoDB" id="6489045at2759"/>
<evidence type="ECO:0000313" key="8">
    <source>
        <dbReference type="EMBL" id="CAD7628595.1"/>
    </source>
</evidence>
<keyword evidence="3 5" id="KW-0863">Zinc-finger</keyword>
<evidence type="ECO:0000259" key="7">
    <source>
        <dbReference type="PROSITE" id="PS50157"/>
    </source>
</evidence>
<keyword evidence="4" id="KW-0862">Zinc</keyword>
<dbReference type="InterPro" id="IPR013087">
    <property type="entry name" value="Znf_C2H2_type"/>
</dbReference>
<dbReference type="AlphaFoldDB" id="A0A7R9KSL9"/>
<evidence type="ECO:0000256" key="4">
    <source>
        <dbReference type="ARBA" id="ARBA00022833"/>
    </source>
</evidence>
<evidence type="ECO:0000256" key="6">
    <source>
        <dbReference type="SAM" id="MobiDB-lite"/>
    </source>
</evidence>
<feature type="domain" description="C2H2-type" evidence="7">
    <location>
        <begin position="146"/>
        <end position="172"/>
    </location>
</feature>
<dbReference type="PANTHER" id="PTHR19818:SF139">
    <property type="entry name" value="PAIR-RULE PROTEIN ODD-PAIRED"/>
    <property type="match status" value="1"/>
</dbReference>
<feature type="domain" description="C2H2-type" evidence="7">
    <location>
        <begin position="27"/>
        <end position="56"/>
    </location>
</feature>
<sequence length="359" mass="41246">MDDKSDTDCTQRQTKRTKYGKKTGRPFACDFTGCGKRYKEERYLRYHKDIHSDQTYECDVEECCKVFATQRYLNRHKMIHMSKTSLARSDCNENTTYLITKPHIKSETQECNNGSSDKEMDSNSDTDYTQRQTKKKKSNVKTKGRFVCDFIECGKKFKTRDNLNEHKPLHLGLTFRCDVDDCRQVFAISKYLRRHKKNKHMSKTSLPGSDCNQNTTHLMVKTEIKSEIKSNPIETNGCDVDDSNAMFTTQLYLNKHMSVGHGFKYHLRSNYKTESQTSLTEHRISPSNESQFNSSINVCDNNIKEDNGLNESDAIADPEESVDILWIMCPNTDSINATAAQTEQTAHIGANGPVVDRHH</sequence>
<protein>
    <recommendedName>
        <fullName evidence="7">C2H2-type domain-containing protein</fullName>
    </recommendedName>
</protein>
<keyword evidence="1" id="KW-0479">Metal-binding</keyword>
<dbReference type="PANTHER" id="PTHR19818">
    <property type="entry name" value="ZINC FINGER PROTEIN ZIC AND GLI"/>
    <property type="match status" value="1"/>
</dbReference>
<dbReference type="GO" id="GO:0000981">
    <property type="term" value="F:DNA-binding transcription factor activity, RNA polymerase II-specific"/>
    <property type="evidence" value="ECO:0007669"/>
    <property type="project" value="TreeGrafter"/>
</dbReference>
<proteinExistence type="predicted"/>
<dbReference type="GO" id="GO:0045944">
    <property type="term" value="P:positive regulation of transcription by RNA polymerase II"/>
    <property type="evidence" value="ECO:0007669"/>
    <property type="project" value="UniProtKB-ARBA"/>
</dbReference>
<dbReference type="Proteomes" id="UP000759131">
    <property type="component" value="Unassembled WGS sequence"/>
</dbReference>
<feature type="domain" description="C2H2-type" evidence="7">
    <location>
        <begin position="175"/>
        <end position="205"/>
    </location>
</feature>
<dbReference type="SMART" id="SM00355">
    <property type="entry name" value="ZnF_C2H2"/>
    <property type="match status" value="4"/>
</dbReference>
<dbReference type="EMBL" id="OC860456">
    <property type="protein sequence ID" value="CAD7628595.1"/>
    <property type="molecule type" value="Genomic_DNA"/>
</dbReference>
<dbReference type="GO" id="GO:0008270">
    <property type="term" value="F:zinc ion binding"/>
    <property type="evidence" value="ECO:0007669"/>
    <property type="project" value="UniProtKB-KW"/>
</dbReference>
<dbReference type="GO" id="GO:0000978">
    <property type="term" value="F:RNA polymerase II cis-regulatory region sequence-specific DNA binding"/>
    <property type="evidence" value="ECO:0007669"/>
    <property type="project" value="TreeGrafter"/>
</dbReference>
<dbReference type="Pfam" id="PF00096">
    <property type="entry name" value="zf-C2H2"/>
    <property type="match status" value="1"/>
</dbReference>
<name>A0A7R9KSL9_9ACAR</name>
<dbReference type="EMBL" id="CAJPIZ010005881">
    <property type="protein sequence ID" value="CAG2109025.1"/>
    <property type="molecule type" value="Genomic_DNA"/>
</dbReference>
<evidence type="ECO:0000256" key="2">
    <source>
        <dbReference type="ARBA" id="ARBA00022737"/>
    </source>
</evidence>
<keyword evidence="9" id="KW-1185">Reference proteome</keyword>
<dbReference type="InterPro" id="IPR036236">
    <property type="entry name" value="Znf_C2H2_sf"/>
</dbReference>
<dbReference type="PROSITE" id="PS00028">
    <property type="entry name" value="ZINC_FINGER_C2H2_1"/>
    <property type="match status" value="4"/>
</dbReference>
<accession>A0A7R9KSL9</accession>
<organism evidence="8">
    <name type="scientific">Medioppia subpectinata</name>
    <dbReference type="NCBI Taxonomy" id="1979941"/>
    <lineage>
        <taxon>Eukaryota</taxon>
        <taxon>Metazoa</taxon>
        <taxon>Ecdysozoa</taxon>
        <taxon>Arthropoda</taxon>
        <taxon>Chelicerata</taxon>
        <taxon>Arachnida</taxon>
        <taxon>Acari</taxon>
        <taxon>Acariformes</taxon>
        <taxon>Sarcoptiformes</taxon>
        <taxon>Oribatida</taxon>
        <taxon>Brachypylina</taxon>
        <taxon>Oppioidea</taxon>
        <taxon>Oppiidae</taxon>
        <taxon>Medioppia</taxon>
    </lineage>
</organism>
<evidence type="ECO:0000256" key="5">
    <source>
        <dbReference type="PROSITE-ProRule" id="PRU00042"/>
    </source>
</evidence>